<protein>
    <submittedName>
        <fullName evidence="2">Uncharacterized protein</fullName>
    </submittedName>
</protein>
<feature type="transmembrane region" description="Helical" evidence="1">
    <location>
        <begin position="53"/>
        <end position="74"/>
    </location>
</feature>
<dbReference type="EMBL" id="KV427613">
    <property type="protein sequence ID" value="KZT08974.1"/>
    <property type="molecule type" value="Genomic_DNA"/>
</dbReference>
<evidence type="ECO:0000313" key="2">
    <source>
        <dbReference type="EMBL" id="KZT08974.1"/>
    </source>
</evidence>
<keyword evidence="1" id="KW-1133">Transmembrane helix</keyword>
<accession>A0A165FHD9</accession>
<reference evidence="2 3" key="1">
    <citation type="journal article" date="2016" name="Mol. Biol. Evol.">
        <title>Comparative Genomics of Early-Diverging Mushroom-Forming Fungi Provides Insights into the Origins of Lignocellulose Decay Capabilities.</title>
        <authorList>
            <person name="Nagy L.G."/>
            <person name="Riley R."/>
            <person name="Tritt A."/>
            <person name="Adam C."/>
            <person name="Daum C."/>
            <person name="Floudas D."/>
            <person name="Sun H."/>
            <person name="Yadav J.S."/>
            <person name="Pangilinan J."/>
            <person name="Larsson K.H."/>
            <person name="Matsuura K."/>
            <person name="Barry K."/>
            <person name="Labutti K."/>
            <person name="Kuo R."/>
            <person name="Ohm R.A."/>
            <person name="Bhattacharya S.S."/>
            <person name="Shirouzu T."/>
            <person name="Yoshinaga Y."/>
            <person name="Martin F.M."/>
            <person name="Grigoriev I.V."/>
            <person name="Hibbett D.S."/>
        </authorList>
    </citation>
    <scope>NUCLEOTIDE SEQUENCE [LARGE SCALE GENOMIC DNA]</scope>
    <source>
        <strain evidence="2 3">93-53</strain>
    </source>
</reference>
<keyword evidence="1" id="KW-0812">Transmembrane</keyword>
<evidence type="ECO:0000256" key="1">
    <source>
        <dbReference type="SAM" id="Phobius"/>
    </source>
</evidence>
<keyword evidence="3" id="KW-1185">Reference proteome</keyword>
<dbReference type="GeneID" id="63820015"/>
<name>A0A165FHD9_9APHY</name>
<gene>
    <name evidence="2" type="ORF">LAESUDRAFT_568453</name>
</gene>
<keyword evidence="1" id="KW-0472">Membrane</keyword>
<dbReference type="AlphaFoldDB" id="A0A165FHD9"/>
<organism evidence="2 3">
    <name type="scientific">Laetiporus sulphureus 93-53</name>
    <dbReference type="NCBI Taxonomy" id="1314785"/>
    <lineage>
        <taxon>Eukaryota</taxon>
        <taxon>Fungi</taxon>
        <taxon>Dikarya</taxon>
        <taxon>Basidiomycota</taxon>
        <taxon>Agaricomycotina</taxon>
        <taxon>Agaricomycetes</taxon>
        <taxon>Polyporales</taxon>
        <taxon>Laetiporus</taxon>
    </lineage>
</organism>
<evidence type="ECO:0000313" key="3">
    <source>
        <dbReference type="Proteomes" id="UP000076871"/>
    </source>
</evidence>
<proteinExistence type="predicted"/>
<dbReference type="Proteomes" id="UP000076871">
    <property type="component" value="Unassembled WGS sequence"/>
</dbReference>
<dbReference type="InParanoid" id="A0A165FHD9"/>
<dbReference type="RefSeq" id="XP_040766714.1">
    <property type="nucleotide sequence ID" value="XM_040902984.1"/>
</dbReference>
<sequence length="111" mass="12271">MECTPIPCCPLECLSASYINRCIPSGSSECFSSRRRPFIDACLWDRRSVFPSLFLHAFCVVPSWTCAFGIVGAFSSPSWHMFCIVHSQAHAFGIVGVFLHPSLADVATIIR</sequence>